<keyword evidence="5 17" id="KW-0132">Cell division</keyword>
<keyword evidence="11 17" id="KW-1133">Transmembrane helix</keyword>
<feature type="transmembrane region" description="Helical" evidence="17">
    <location>
        <begin position="180"/>
        <end position="197"/>
    </location>
</feature>
<evidence type="ECO:0000256" key="8">
    <source>
        <dbReference type="ARBA" id="ARBA00022692"/>
    </source>
</evidence>
<evidence type="ECO:0000256" key="16">
    <source>
        <dbReference type="ARBA" id="ARBA00049902"/>
    </source>
</evidence>
<comment type="function">
    <text evidence="17">Peptidoglycan polymerase that is essential for cell division.</text>
</comment>
<dbReference type="eggNOG" id="COG0772">
    <property type="taxonomic scope" value="Bacteria"/>
</dbReference>
<dbReference type="GO" id="GO:0008955">
    <property type="term" value="F:peptidoglycan glycosyltransferase activity"/>
    <property type="evidence" value="ECO:0007669"/>
    <property type="project" value="UniProtKB-UniRule"/>
</dbReference>
<evidence type="ECO:0000256" key="4">
    <source>
        <dbReference type="ARBA" id="ARBA00022519"/>
    </source>
</evidence>
<keyword evidence="6 17" id="KW-0328">Glycosyltransferase</keyword>
<dbReference type="EMBL" id="CP005963">
    <property type="protein sequence ID" value="AGM41461.1"/>
    <property type="molecule type" value="Genomic_DNA"/>
</dbReference>
<dbReference type="GO" id="GO:0043093">
    <property type="term" value="P:FtsZ-dependent cytokinesis"/>
    <property type="evidence" value="ECO:0007669"/>
    <property type="project" value="UniProtKB-UniRule"/>
</dbReference>
<comment type="subcellular location">
    <subcellularLocation>
        <location evidence="17">Cell inner membrane</location>
        <topology evidence="17">Multi-pass membrane protein</topology>
    </subcellularLocation>
    <subcellularLocation>
        <location evidence="1">Cell membrane</location>
        <topology evidence="1">Multi-pass membrane protein</topology>
    </subcellularLocation>
    <text evidence="17">Localizes to the division septum.</text>
</comment>
<evidence type="ECO:0000313" key="19">
    <source>
        <dbReference type="Proteomes" id="UP000017881"/>
    </source>
</evidence>
<dbReference type="GO" id="GO:0032153">
    <property type="term" value="C:cell division site"/>
    <property type="evidence" value="ECO:0007669"/>
    <property type="project" value="UniProtKB-UniRule"/>
</dbReference>
<evidence type="ECO:0000256" key="14">
    <source>
        <dbReference type="ARBA" id="ARBA00023316"/>
    </source>
</evidence>
<feature type="transmembrane region" description="Helical" evidence="17">
    <location>
        <begin position="360"/>
        <end position="379"/>
    </location>
</feature>
<dbReference type="InterPro" id="IPR013437">
    <property type="entry name" value="FtsW"/>
</dbReference>
<keyword evidence="12 17" id="KW-0472">Membrane</keyword>
<feature type="transmembrane region" description="Helical" evidence="17">
    <location>
        <begin position="156"/>
        <end position="174"/>
    </location>
</feature>
<dbReference type="OrthoDB" id="9768187at2"/>
<evidence type="ECO:0000256" key="17">
    <source>
        <dbReference type="HAMAP-Rule" id="MF_00913"/>
    </source>
</evidence>
<keyword evidence="9 17" id="KW-0133">Cell shape</keyword>
<keyword evidence="14 17" id="KW-0961">Cell wall biogenesis/degradation</keyword>
<keyword evidence="7 17" id="KW-0808">Transferase</keyword>
<dbReference type="PATRIC" id="fig|1260251.3.peg.1382"/>
<accession>R4VGX2</accession>
<reference evidence="18 19" key="1">
    <citation type="journal article" date="2013" name="Genome Announc.">
        <title>Draft Genome of Spiribacter salinus M19-40, an Abundant Gammaproteobacterium in Aquatic Hypersaline Environments.</title>
        <authorList>
            <person name="Leon M.J."/>
            <person name="Ghai R."/>
            <person name="Fernandez A.B."/>
            <person name="Sanchez-Porro C."/>
            <person name="Rodriguez-Valera F."/>
            <person name="Ventosa A."/>
        </authorList>
    </citation>
    <scope>NUCLEOTIDE SEQUENCE [LARGE SCALE GENOMIC DNA]</scope>
    <source>
        <strain evidence="18">M19-40</strain>
    </source>
</reference>
<dbReference type="HOGENOM" id="CLU_029243_1_1_6"/>
<evidence type="ECO:0000313" key="18">
    <source>
        <dbReference type="EMBL" id="AGM41461.1"/>
    </source>
</evidence>
<proteinExistence type="inferred from homology"/>
<evidence type="ECO:0000256" key="3">
    <source>
        <dbReference type="ARBA" id="ARBA00022475"/>
    </source>
</evidence>
<evidence type="ECO:0000256" key="15">
    <source>
        <dbReference type="ARBA" id="ARBA00038053"/>
    </source>
</evidence>
<gene>
    <name evidence="17" type="primary">ftsW</name>
    <name evidence="18" type="ORF">SPISAL_06835</name>
</gene>
<dbReference type="PROSITE" id="PS00428">
    <property type="entry name" value="FTSW_RODA_SPOVE"/>
    <property type="match status" value="1"/>
</dbReference>
<dbReference type="GO" id="GO:0009252">
    <property type="term" value="P:peptidoglycan biosynthetic process"/>
    <property type="evidence" value="ECO:0007669"/>
    <property type="project" value="UniProtKB-UniRule"/>
</dbReference>
<dbReference type="GO" id="GO:0005886">
    <property type="term" value="C:plasma membrane"/>
    <property type="evidence" value="ECO:0007669"/>
    <property type="project" value="UniProtKB-SubCell"/>
</dbReference>
<dbReference type="Proteomes" id="UP000017881">
    <property type="component" value="Chromosome"/>
</dbReference>
<evidence type="ECO:0000256" key="10">
    <source>
        <dbReference type="ARBA" id="ARBA00022984"/>
    </source>
</evidence>
<dbReference type="HAMAP" id="MF_00913">
    <property type="entry name" value="PGT_FtsW_proteobact"/>
    <property type="match status" value="1"/>
</dbReference>
<keyword evidence="13 17" id="KW-0131">Cell cycle</keyword>
<evidence type="ECO:0000256" key="5">
    <source>
        <dbReference type="ARBA" id="ARBA00022618"/>
    </source>
</evidence>
<feature type="transmembrane region" description="Helical" evidence="17">
    <location>
        <begin position="61"/>
        <end position="82"/>
    </location>
</feature>
<keyword evidence="19" id="KW-1185">Reference proteome</keyword>
<dbReference type="KEGG" id="ssal:SPISAL_06835"/>
<dbReference type="InterPro" id="IPR018365">
    <property type="entry name" value="Cell_cycle_FtsW-rel_CS"/>
</dbReference>
<dbReference type="NCBIfam" id="TIGR02614">
    <property type="entry name" value="ftsW"/>
    <property type="match status" value="1"/>
</dbReference>
<evidence type="ECO:0000256" key="1">
    <source>
        <dbReference type="ARBA" id="ARBA00004651"/>
    </source>
</evidence>
<dbReference type="AlphaFoldDB" id="R4VGX2"/>
<evidence type="ECO:0000256" key="7">
    <source>
        <dbReference type="ARBA" id="ARBA00022679"/>
    </source>
</evidence>
<dbReference type="InterPro" id="IPR001182">
    <property type="entry name" value="FtsW/RodA"/>
</dbReference>
<evidence type="ECO:0000256" key="13">
    <source>
        <dbReference type="ARBA" id="ARBA00023306"/>
    </source>
</evidence>
<evidence type="ECO:0000256" key="2">
    <source>
        <dbReference type="ARBA" id="ARBA00004752"/>
    </source>
</evidence>
<dbReference type="EC" id="2.4.99.28" evidence="17"/>
<dbReference type="UniPathway" id="UPA00219"/>
<feature type="transmembrane region" description="Helical" evidence="17">
    <location>
        <begin position="289"/>
        <end position="309"/>
    </location>
</feature>
<feature type="transmembrane region" description="Helical" evidence="17">
    <location>
        <begin position="321"/>
        <end position="340"/>
    </location>
</feature>
<dbReference type="PANTHER" id="PTHR30474:SF2">
    <property type="entry name" value="PEPTIDOGLYCAN GLYCOSYLTRANSFERASE FTSW-RELATED"/>
    <property type="match status" value="1"/>
</dbReference>
<comment type="caution">
    <text evidence="17">Lacks conserved residue(s) required for the propagation of feature annotation.</text>
</comment>
<dbReference type="GO" id="GO:0071555">
    <property type="term" value="P:cell wall organization"/>
    <property type="evidence" value="ECO:0007669"/>
    <property type="project" value="UniProtKB-KW"/>
</dbReference>
<keyword evidence="3 17" id="KW-1003">Cell membrane</keyword>
<comment type="pathway">
    <text evidence="2 17">Cell wall biogenesis; peptidoglycan biosynthesis.</text>
</comment>
<name>R4VGX2_9GAMM</name>
<feature type="transmembrane region" description="Helical" evidence="17">
    <location>
        <begin position="94"/>
        <end position="111"/>
    </location>
</feature>
<dbReference type="GO" id="GO:0008360">
    <property type="term" value="P:regulation of cell shape"/>
    <property type="evidence" value="ECO:0007669"/>
    <property type="project" value="UniProtKB-KW"/>
</dbReference>
<organism evidence="18 19">
    <name type="scientific">Spiribacter salinus M19-40</name>
    <dbReference type="NCBI Taxonomy" id="1260251"/>
    <lineage>
        <taxon>Bacteria</taxon>
        <taxon>Pseudomonadati</taxon>
        <taxon>Pseudomonadota</taxon>
        <taxon>Gammaproteobacteria</taxon>
        <taxon>Chromatiales</taxon>
        <taxon>Ectothiorhodospiraceae</taxon>
        <taxon>Spiribacter</taxon>
    </lineage>
</organism>
<keyword evidence="4 17" id="KW-0997">Cell inner membrane</keyword>
<protein>
    <recommendedName>
        <fullName evidence="17">Probable peptidoglycan glycosyltransferase FtsW</fullName>
        <shortName evidence="17">PGT</shortName>
        <ecNumber evidence="17">2.4.99.28</ecNumber>
    </recommendedName>
    <alternativeName>
        <fullName evidence="17">Cell division protein FtsW</fullName>
    </alternativeName>
    <alternativeName>
        <fullName evidence="17">Cell wall polymerase</fullName>
    </alternativeName>
    <alternativeName>
        <fullName evidence="17">Peptidoglycan polymerase</fullName>
        <shortName evidence="17">PG polymerase</shortName>
    </alternativeName>
</protein>
<dbReference type="PANTHER" id="PTHR30474">
    <property type="entry name" value="CELL CYCLE PROTEIN"/>
    <property type="match status" value="1"/>
</dbReference>
<evidence type="ECO:0000256" key="12">
    <source>
        <dbReference type="ARBA" id="ARBA00023136"/>
    </source>
</evidence>
<comment type="catalytic activity">
    <reaction evidence="16 17">
        <text>[GlcNAc-(1-&gt;4)-Mur2Ac(oyl-L-Ala-gamma-D-Glu-L-Lys-D-Ala-D-Ala)](n)-di-trans,octa-cis-undecaprenyl diphosphate + beta-D-GlcNAc-(1-&gt;4)-Mur2Ac(oyl-L-Ala-gamma-D-Glu-L-Lys-D-Ala-D-Ala)-di-trans,octa-cis-undecaprenyl diphosphate = [GlcNAc-(1-&gt;4)-Mur2Ac(oyl-L-Ala-gamma-D-Glu-L-Lys-D-Ala-D-Ala)](n+1)-di-trans,octa-cis-undecaprenyl diphosphate + di-trans,octa-cis-undecaprenyl diphosphate + H(+)</text>
        <dbReference type="Rhea" id="RHEA:23708"/>
        <dbReference type="Rhea" id="RHEA-COMP:9602"/>
        <dbReference type="Rhea" id="RHEA-COMP:9603"/>
        <dbReference type="ChEBI" id="CHEBI:15378"/>
        <dbReference type="ChEBI" id="CHEBI:58405"/>
        <dbReference type="ChEBI" id="CHEBI:60033"/>
        <dbReference type="ChEBI" id="CHEBI:78435"/>
        <dbReference type="EC" id="2.4.99.28"/>
    </reaction>
</comment>
<dbReference type="GO" id="GO:0015648">
    <property type="term" value="F:lipid-linked peptidoglycan transporter activity"/>
    <property type="evidence" value="ECO:0007669"/>
    <property type="project" value="TreeGrafter"/>
</dbReference>
<dbReference type="RefSeq" id="WP_016353768.1">
    <property type="nucleotide sequence ID" value="NC_021291.1"/>
</dbReference>
<evidence type="ECO:0000256" key="6">
    <source>
        <dbReference type="ARBA" id="ARBA00022676"/>
    </source>
</evidence>
<keyword evidence="8 17" id="KW-0812">Transmembrane</keyword>
<evidence type="ECO:0000256" key="9">
    <source>
        <dbReference type="ARBA" id="ARBA00022960"/>
    </source>
</evidence>
<sequence length="400" mass="42630">MAEVMLRPRLEALLGHRGSWWADLDRSLLAALALILSLGLVMLASASVSVAEEAGAGPLHFLTRQLIFLPVALTGALIALRIPLERVQALATPLMLFAVFLLTLVLVPGVGHEANGATRWLPIGLFNVQVSEVARVLLLVYVAAQIQRHIVELQQSPRPLIGLALVLVVVGLLLLAQPDFGSLAILIATVGTMVFIAGTPLLVLMLLASAGGVGAAALIVSSPYRLERLIAFRDPWADPFDTGFQLTQSLIAVGRGEWLGVGLGNSVQKLYYLPEAHTDFLFAVLAEELGFVGMAAVIALFAFVVWRACLIGARALRGDDVFAGLLAYGVGVWLALQTFVNMGVNLGLLPTKGLTLPLMSYGGSSLVMNALALGLLLRVDFEQRRAARSASRMPRRGVPT</sequence>
<comment type="similarity">
    <text evidence="15 17">Belongs to the SEDS family. FtsW subfamily.</text>
</comment>
<dbReference type="Pfam" id="PF01098">
    <property type="entry name" value="FTSW_RODA_SPOVE"/>
    <property type="match status" value="1"/>
</dbReference>
<evidence type="ECO:0000256" key="11">
    <source>
        <dbReference type="ARBA" id="ARBA00022989"/>
    </source>
</evidence>
<keyword evidence="10 17" id="KW-0573">Peptidoglycan synthesis</keyword>